<accession>A0AAU9WX17</accession>
<dbReference type="InterPro" id="IPR015422">
    <property type="entry name" value="PyrdxlP-dep_Trfase_small"/>
</dbReference>
<dbReference type="CDD" id="cd00609">
    <property type="entry name" value="AAT_like"/>
    <property type="match status" value="1"/>
</dbReference>
<dbReference type="Gene3D" id="3.90.1150.10">
    <property type="entry name" value="Aspartate Aminotransferase, domain 1"/>
    <property type="match status" value="1"/>
</dbReference>
<dbReference type="Gene3D" id="3.40.640.10">
    <property type="entry name" value="Type I PLP-dependent aspartate aminotransferase-like (Major domain)"/>
    <property type="match status" value="1"/>
</dbReference>
<dbReference type="PANTHER" id="PTHR42858:SF1">
    <property type="entry name" value="LD15494P"/>
    <property type="match status" value="1"/>
</dbReference>
<dbReference type="Proteomes" id="UP001159428">
    <property type="component" value="Unassembled WGS sequence"/>
</dbReference>
<proteinExistence type="predicted"/>
<dbReference type="EMBL" id="CALNXJ010000023">
    <property type="protein sequence ID" value="CAH3128871.1"/>
    <property type="molecule type" value="Genomic_DNA"/>
</dbReference>
<dbReference type="PANTHER" id="PTHR42858">
    <property type="entry name" value="AMINOTRANSFERASE"/>
    <property type="match status" value="1"/>
</dbReference>
<dbReference type="SUPFAM" id="SSF53383">
    <property type="entry name" value="PLP-dependent transferases"/>
    <property type="match status" value="1"/>
</dbReference>
<sequence length="461" mass="52009">MTTLFDYLTKDGRKVHSLRVGAPSEHLRMKCGELIHKATLALHTPENYPQLFQYGPHSGSLAAKSELTKFLTEEYGETVNCDDIWFTAGASQGLACIGNLLFQPKTVAFVEEPTYFLALKALSDDFGMNLVGVPTDQDGLIVDELEKLMEEHLQTLPVITERNPFSGLLYCIPTFNNPTGSVLSVTRCKQLIKLLRKYNVLAFCDDVYNLLSYDGEKPPFKVPPRLFSFDNKADPDYKGNVISNGTFSKLLGPGLRLGWMEAPEHVRKILRTSGYATSGGCFNHYTSCVVTMAIQMGLVKEHVAYARELYKSQLNTLCSAMDKYFPRAIKYTKPQGGYFVWVVLPPEVDCDKLYDICFNKYAVDFNKGSRCFCKGQYKNCMRLSFAFLDSPTLEHCLFQMLIFERVSIVILCTLKTHKVFYWVFKSLILSELVMRVGNPDVSLALGKIKHTVLQGNNFGHI</sequence>
<dbReference type="Pfam" id="PF00155">
    <property type="entry name" value="Aminotran_1_2"/>
    <property type="match status" value="1"/>
</dbReference>
<dbReference type="InterPro" id="IPR004839">
    <property type="entry name" value="Aminotransferase_I/II_large"/>
</dbReference>
<evidence type="ECO:0000259" key="1">
    <source>
        <dbReference type="Pfam" id="PF00155"/>
    </source>
</evidence>
<evidence type="ECO:0000313" key="3">
    <source>
        <dbReference type="Proteomes" id="UP001159428"/>
    </source>
</evidence>
<reference evidence="2 3" key="1">
    <citation type="submission" date="2022-05" db="EMBL/GenBank/DDBJ databases">
        <authorList>
            <consortium name="Genoscope - CEA"/>
            <person name="William W."/>
        </authorList>
    </citation>
    <scope>NUCLEOTIDE SEQUENCE [LARGE SCALE GENOMIC DNA]</scope>
</reference>
<evidence type="ECO:0000313" key="2">
    <source>
        <dbReference type="EMBL" id="CAH3128871.1"/>
    </source>
</evidence>
<gene>
    <name evidence="2" type="ORF">PMEA_00013143</name>
</gene>
<organism evidence="2 3">
    <name type="scientific">Pocillopora meandrina</name>
    <dbReference type="NCBI Taxonomy" id="46732"/>
    <lineage>
        <taxon>Eukaryota</taxon>
        <taxon>Metazoa</taxon>
        <taxon>Cnidaria</taxon>
        <taxon>Anthozoa</taxon>
        <taxon>Hexacorallia</taxon>
        <taxon>Scleractinia</taxon>
        <taxon>Astrocoeniina</taxon>
        <taxon>Pocilloporidae</taxon>
        <taxon>Pocillopora</taxon>
    </lineage>
</organism>
<keyword evidence="3" id="KW-1185">Reference proteome</keyword>
<dbReference type="InterPro" id="IPR015421">
    <property type="entry name" value="PyrdxlP-dep_Trfase_major"/>
</dbReference>
<feature type="domain" description="Aminotransferase class I/classII large" evidence="1">
    <location>
        <begin position="49"/>
        <end position="396"/>
    </location>
</feature>
<name>A0AAU9WX17_9CNID</name>
<protein>
    <recommendedName>
        <fullName evidence="1">Aminotransferase class I/classII large domain-containing protein</fullName>
    </recommendedName>
</protein>
<dbReference type="AlphaFoldDB" id="A0AAU9WX17"/>
<dbReference type="GO" id="GO:0030170">
    <property type="term" value="F:pyridoxal phosphate binding"/>
    <property type="evidence" value="ECO:0007669"/>
    <property type="project" value="InterPro"/>
</dbReference>
<dbReference type="InterPro" id="IPR015424">
    <property type="entry name" value="PyrdxlP-dep_Trfase"/>
</dbReference>
<dbReference type="GO" id="GO:0047536">
    <property type="term" value="F:2-aminoadipate transaminase activity"/>
    <property type="evidence" value="ECO:0007669"/>
    <property type="project" value="TreeGrafter"/>
</dbReference>
<comment type="caution">
    <text evidence="2">The sequence shown here is derived from an EMBL/GenBank/DDBJ whole genome shotgun (WGS) entry which is preliminary data.</text>
</comment>